<dbReference type="RefSeq" id="WP_106874331.1">
    <property type="nucleotide sequence ID" value="NZ_CP027845.1"/>
</dbReference>
<dbReference type="Pfam" id="PF00923">
    <property type="entry name" value="TAL_FSA"/>
    <property type="match status" value="1"/>
</dbReference>
<dbReference type="PROSITE" id="PS01054">
    <property type="entry name" value="TRANSALDOLASE_1"/>
    <property type="match status" value="1"/>
</dbReference>
<dbReference type="EMBL" id="CP027845">
    <property type="protein sequence ID" value="AVP87469.1"/>
    <property type="molecule type" value="Genomic_DNA"/>
</dbReference>
<keyword evidence="3" id="KW-0570">Pentose shunt</keyword>
<dbReference type="FunFam" id="3.20.20.70:FF:000018">
    <property type="entry name" value="Probable transaldolase"/>
    <property type="match status" value="1"/>
</dbReference>
<dbReference type="Gene3D" id="3.20.20.70">
    <property type="entry name" value="Aldolase class I"/>
    <property type="match status" value="1"/>
</dbReference>
<organism evidence="5 6">
    <name type="scientific">Candidatus Phycorickettsia trachydisci</name>
    <dbReference type="NCBI Taxonomy" id="2115978"/>
    <lineage>
        <taxon>Bacteria</taxon>
        <taxon>Pseudomonadati</taxon>
        <taxon>Pseudomonadota</taxon>
        <taxon>Alphaproteobacteria</taxon>
        <taxon>Rickettsiales</taxon>
        <taxon>Rickettsiaceae</taxon>
        <taxon>Candidatus Phycorickettsia</taxon>
    </lineage>
</organism>
<accession>A0A2P1P867</accession>
<dbReference type="GO" id="GO:0016832">
    <property type="term" value="F:aldehyde-lyase activity"/>
    <property type="evidence" value="ECO:0007669"/>
    <property type="project" value="InterPro"/>
</dbReference>
<dbReference type="OrthoDB" id="9807051at2"/>
<comment type="subcellular location">
    <subcellularLocation>
        <location evidence="1">Cytoplasm</location>
    </subcellularLocation>
</comment>
<keyword evidence="6" id="KW-1185">Reference proteome</keyword>
<evidence type="ECO:0000256" key="2">
    <source>
        <dbReference type="ARBA" id="ARBA00022490"/>
    </source>
</evidence>
<dbReference type="PANTHER" id="PTHR10683:SF40">
    <property type="entry name" value="FRUCTOSE-6-PHOSPHATE ALDOLASE 1-RELATED"/>
    <property type="match status" value="1"/>
</dbReference>
<dbReference type="Proteomes" id="UP000241762">
    <property type="component" value="Chromosome"/>
</dbReference>
<evidence type="ECO:0000256" key="3">
    <source>
        <dbReference type="ARBA" id="ARBA00023126"/>
    </source>
</evidence>
<evidence type="ECO:0000256" key="1">
    <source>
        <dbReference type="ARBA" id="ARBA00004496"/>
    </source>
</evidence>
<keyword evidence="2" id="KW-0963">Cytoplasm</keyword>
<dbReference type="KEGG" id="ptc:phytr_5230"/>
<protein>
    <submittedName>
        <fullName evidence="5">TalA talB transaldolase</fullName>
    </submittedName>
</protein>
<dbReference type="InterPro" id="IPR001585">
    <property type="entry name" value="TAL/FSA"/>
</dbReference>
<dbReference type="GO" id="GO:0006098">
    <property type="term" value="P:pentose-phosphate shunt"/>
    <property type="evidence" value="ECO:0007669"/>
    <property type="project" value="UniProtKB-KW"/>
</dbReference>
<name>A0A2P1P867_9RICK</name>
<dbReference type="InterPro" id="IPR033919">
    <property type="entry name" value="TSA/FSA_arc/bac"/>
</dbReference>
<evidence type="ECO:0000313" key="5">
    <source>
        <dbReference type="EMBL" id="AVP87469.1"/>
    </source>
</evidence>
<proteinExistence type="predicted"/>
<evidence type="ECO:0000256" key="4">
    <source>
        <dbReference type="ARBA" id="ARBA00023270"/>
    </source>
</evidence>
<dbReference type="CDD" id="cd00956">
    <property type="entry name" value="Transaldolase_FSA"/>
    <property type="match status" value="1"/>
</dbReference>
<evidence type="ECO:0000313" key="6">
    <source>
        <dbReference type="Proteomes" id="UP000241762"/>
    </source>
</evidence>
<keyword evidence="4" id="KW-0704">Schiff base</keyword>
<dbReference type="PANTHER" id="PTHR10683">
    <property type="entry name" value="TRANSALDOLASE"/>
    <property type="match status" value="1"/>
</dbReference>
<dbReference type="NCBIfam" id="TIGR00875">
    <property type="entry name" value="fsa_talC_mipB"/>
    <property type="match status" value="1"/>
</dbReference>
<sequence length="221" mass="24562">MEFFLDTADLAEIESLLPYGIVDGITTNPSLVAKHKNQSFSKIIKNLCNIFEGPISVEVTSRDYDQMIDQGRRILDLASNIVLKLPITWDGIKACNYFAADGHKVNMTLCFSVNQALMAAKAGAYYVSPFIGRLDDIGYDGMSLLYDIRGVFDNYENIETKILGASIRNVYHVYEAAKMGVDVVTMPASVMKKLIDNPLTEAGLAQFENQWNNSGLKIDDK</sequence>
<dbReference type="InterPro" id="IPR013785">
    <property type="entry name" value="Aldolase_TIM"/>
</dbReference>
<dbReference type="GO" id="GO:0042182">
    <property type="term" value="P:ketone catabolic process"/>
    <property type="evidence" value="ECO:0007669"/>
    <property type="project" value="UniProtKB-ARBA"/>
</dbReference>
<dbReference type="GO" id="GO:0005975">
    <property type="term" value="P:carbohydrate metabolic process"/>
    <property type="evidence" value="ECO:0007669"/>
    <property type="project" value="InterPro"/>
</dbReference>
<gene>
    <name evidence="5" type="ORF">phytr_5230</name>
</gene>
<dbReference type="SUPFAM" id="SSF51569">
    <property type="entry name" value="Aldolase"/>
    <property type="match status" value="1"/>
</dbReference>
<dbReference type="GO" id="GO:0005737">
    <property type="term" value="C:cytoplasm"/>
    <property type="evidence" value="ECO:0007669"/>
    <property type="project" value="UniProtKB-SubCell"/>
</dbReference>
<reference evidence="5 6" key="1">
    <citation type="submission" date="2018-03" db="EMBL/GenBank/DDBJ databases">
        <title>A gene transfer event suggests a long-term partnership between eustigmatophyte algae and a novel lineage of endosymbiotic bacteria.</title>
        <authorList>
            <person name="Yurchenko T."/>
            <person name="Sevcikova T."/>
            <person name="Pribyl P."/>
            <person name="El Karkouri K."/>
            <person name="Klimes V."/>
            <person name="Amaral R."/>
            <person name="Zbrankova V."/>
            <person name="Kim E."/>
            <person name="Raoult D."/>
            <person name="Santos L.M.A."/>
            <person name="Elias M."/>
        </authorList>
    </citation>
    <scope>NUCLEOTIDE SEQUENCE [LARGE SCALE GENOMIC DNA]</scope>
    <source>
        <strain evidence="5">CCALA 838</strain>
    </source>
</reference>
<dbReference type="InterPro" id="IPR018225">
    <property type="entry name" value="Transaldolase_AS"/>
</dbReference>
<dbReference type="InterPro" id="IPR004731">
    <property type="entry name" value="Transaldolase_3B/F6P_aldolase"/>
</dbReference>
<dbReference type="AlphaFoldDB" id="A0A2P1P867"/>